<dbReference type="SUPFAM" id="SSF57701">
    <property type="entry name" value="Zn2/Cys6 DNA-binding domain"/>
    <property type="match status" value="1"/>
</dbReference>
<dbReference type="SMART" id="SM00066">
    <property type="entry name" value="GAL4"/>
    <property type="match status" value="1"/>
</dbReference>
<keyword evidence="5" id="KW-0539">Nucleus</keyword>
<feature type="domain" description="Zn(2)-C6 fungal-type" evidence="7">
    <location>
        <begin position="101"/>
        <end position="131"/>
    </location>
</feature>
<feature type="region of interest" description="Disordered" evidence="6">
    <location>
        <begin position="238"/>
        <end position="296"/>
    </location>
</feature>
<evidence type="ECO:0000313" key="9">
    <source>
        <dbReference type="Proteomes" id="UP000076532"/>
    </source>
</evidence>
<dbReference type="Gene3D" id="4.10.240.10">
    <property type="entry name" value="Zn(2)-C6 fungal-type DNA-binding domain"/>
    <property type="match status" value="1"/>
</dbReference>
<reference evidence="8 9" key="1">
    <citation type="journal article" date="2016" name="Mol. Biol. Evol.">
        <title>Comparative Genomics of Early-Diverging Mushroom-Forming Fungi Provides Insights into the Origins of Lignocellulose Decay Capabilities.</title>
        <authorList>
            <person name="Nagy L.G."/>
            <person name="Riley R."/>
            <person name="Tritt A."/>
            <person name="Adam C."/>
            <person name="Daum C."/>
            <person name="Floudas D."/>
            <person name="Sun H."/>
            <person name="Yadav J.S."/>
            <person name="Pangilinan J."/>
            <person name="Larsson K.H."/>
            <person name="Matsuura K."/>
            <person name="Barry K."/>
            <person name="Labutti K."/>
            <person name="Kuo R."/>
            <person name="Ohm R.A."/>
            <person name="Bhattacharya S.S."/>
            <person name="Shirouzu T."/>
            <person name="Yoshinaga Y."/>
            <person name="Martin F.M."/>
            <person name="Grigoriev I.V."/>
            <person name="Hibbett D.S."/>
        </authorList>
    </citation>
    <scope>NUCLEOTIDE SEQUENCE [LARGE SCALE GENOMIC DNA]</scope>
    <source>
        <strain evidence="8 9">CBS 109695</strain>
    </source>
</reference>
<dbReference type="CDD" id="cd00067">
    <property type="entry name" value="GAL4"/>
    <property type="match status" value="1"/>
</dbReference>
<feature type="region of interest" description="Disordered" evidence="6">
    <location>
        <begin position="132"/>
        <end position="199"/>
    </location>
</feature>
<dbReference type="PROSITE" id="PS50048">
    <property type="entry name" value="ZN2_CY6_FUNGAL_2"/>
    <property type="match status" value="1"/>
</dbReference>
<dbReference type="InterPro" id="IPR050815">
    <property type="entry name" value="TF_fung"/>
</dbReference>
<dbReference type="STRING" id="436010.A0A166PWY9"/>
<evidence type="ECO:0000313" key="8">
    <source>
        <dbReference type="EMBL" id="KZP26534.1"/>
    </source>
</evidence>
<dbReference type="PROSITE" id="PS00463">
    <property type="entry name" value="ZN2_CY6_FUNGAL_1"/>
    <property type="match status" value="1"/>
</dbReference>
<proteinExistence type="predicted"/>
<dbReference type="Proteomes" id="UP000076532">
    <property type="component" value="Unassembled WGS sequence"/>
</dbReference>
<dbReference type="InterPro" id="IPR001138">
    <property type="entry name" value="Zn2Cys6_DnaBD"/>
</dbReference>
<keyword evidence="9" id="KW-1185">Reference proteome</keyword>
<organism evidence="8 9">
    <name type="scientific">Athelia psychrophila</name>
    <dbReference type="NCBI Taxonomy" id="1759441"/>
    <lineage>
        <taxon>Eukaryota</taxon>
        <taxon>Fungi</taxon>
        <taxon>Dikarya</taxon>
        <taxon>Basidiomycota</taxon>
        <taxon>Agaricomycotina</taxon>
        <taxon>Agaricomycetes</taxon>
        <taxon>Agaricomycetidae</taxon>
        <taxon>Atheliales</taxon>
        <taxon>Atheliaceae</taxon>
        <taxon>Athelia</taxon>
    </lineage>
</organism>
<evidence type="ECO:0000256" key="1">
    <source>
        <dbReference type="ARBA" id="ARBA00004123"/>
    </source>
</evidence>
<dbReference type="AlphaFoldDB" id="A0A166PWY9"/>
<dbReference type="OrthoDB" id="10261408at2759"/>
<keyword evidence="3" id="KW-0805">Transcription regulation</keyword>
<feature type="compositionally biased region" description="Basic and acidic residues" evidence="6">
    <location>
        <begin position="263"/>
        <end position="277"/>
    </location>
</feature>
<gene>
    <name evidence="8" type="ORF">FIBSPDRAFT_854848</name>
</gene>
<evidence type="ECO:0000259" key="7">
    <source>
        <dbReference type="PROSITE" id="PS50048"/>
    </source>
</evidence>
<feature type="compositionally biased region" description="Gly residues" evidence="6">
    <location>
        <begin position="51"/>
        <end position="61"/>
    </location>
</feature>
<accession>A0A166PWY9</accession>
<comment type="subcellular location">
    <subcellularLocation>
        <location evidence="1">Nucleus</location>
    </subcellularLocation>
</comment>
<dbReference type="PANTHER" id="PTHR47338">
    <property type="entry name" value="ZN(II)2CYS6 TRANSCRIPTION FACTOR (EUROFUNG)-RELATED"/>
    <property type="match status" value="1"/>
</dbReference>
<feature type="compositionally biased region" description="Polar residues" evidence="6">
    <location>
        <begin position="248"/>
        <end position="261"/>
    </location>
</feature>
<dbReference type="InterPro" id="IPR036864">
    <property type="entry name" value="Zn2-C6_fun-type_DNA-bd_sf"/>
</dbReference>
<name>A0A166PWY9_9AGAM</name>
<evidence type="ECO:0000256" key="4">
    <source>
        <dbReference type="ARBA" id="ARBA00023163"/>
    </source>
</evidence>
<dbReference type="EMBL" id="KV417514">
    <property type="protein sequence ID" value="KZP26534.1"/>
    <property type="molecule type" value="Genomic_DNA"/>
</dbReference>
<feature type="compositionally biased region" description="Polar residues" evidence="6">
    <location>
        <begin position="74"/>
        <end position="87"/>
    </location>
</feature>
<dbReference type="PANTHER" id="PTHR47338:SF5">
    <property type="entry name" value="ZN(II)2CYS6 TRANSCRIPTION FACTOR (EUROFUNG)"/>
    <property type="match status" value="1"/>
</dbReference>
<keyword evidence="4" id="KW-0804">Transcription</keyword>
<feature type="region of interest" description="Disordered" evidence="6">
    <location>
        <begin position="1"/>
        <end position="97"/>
    </location>
</feature>
<evidence type="ECO:0000256" key="2">
    <source>
        <dbReference type="ARBA" id="ARBA00022723"/>
    </source>
</evidence>
<dbReference type="GO" id="GO:0000981">
    <property type="term" value="F:DNA-binding transcription factor activity, RNA polymerase II-specific"/>
    <property type="evidence" value="ECO:0007669"/>
    <property type="project" value="InterPro"/>
</dbReference>
<evidence type="ECO:0000256" key="6">
    <source>
        <dbReference type="SAM" id="MobiDB-lite"/>
    </source>
</evidence>
<dbReference type="GO" id="GO:0008270">
    <property type="term" value="F:zinc ion binding"/>
    <property type="evidence" value="ECO:0007669"/>
    <property type="project" value="InterPro"/>
</dbReference>
<dbReference type="GO" id="GO:0005634">
    <property type="term" value="C:nucleus"/>
    <property type="evidence" value="ECO:0007669"/>
    <property type="project" value="UniProtKB-SubCell"/>
</dbReference>
<protein>
    <recommendedName>
        <fullName evidence="7">Zn(2)-C6 fungal-type domain-containing protein</fullName>
    </recommendedName>
</protein>
<dbReference type="Pfam" id="PF00172">
    <property type="entry name" value="Zn_clus"/>
    <property type="match status" value="1"/>
</dbReference>
<feature type="compositionally biased region" description="Basic residues" evidence="6">
    <location>
        <begin position="136"/>
        <end position="153"/>
    </location>
</feature>
<evidence type="ECO:0000256" key="3">
    <source>
        <dbReference type="ARBA" id="ARBA00023015"/>
    </source>
</evidence>
<sequence>MHPRNHLGIDIPVQTLSNTRLPPPPGQVYFDQSPDGHRHAQHYPPTPQDTGYGGSGGGPGGMMDPHGHSHPHDQQQQAAPGSATSSGGREPRKESSGVVIACRQCRARKIRCDSTRPVCNNCVRRSNECHYDAAPKRRGPDKRPGTRQRSCKKRPADGSAPPPPSKRKRSGAGASGEEMGQGGAMKNTFPAGAGMGPGPMPQQGYDVVGRGVGGMQGGMQMHPQHLPRLSPGAGMDLKPPRGMEQGQMFASHSPLSPSASTRRPYEQAHNNDYKPFRDVNLSKGGEQSPSQPPTPSMEYARKIWWEQLLDTYSPTRDDSIKDIIGDLSTLFNTTGYWLSFINVPYFIRNLYNPEARERMQPSLVYAGLALATLMKSSSLELGHAGRNRALWLRDAAHSNMEQSLNAGWIDLPLAEAALMLALFESSAHPQYSPNRAAAALSYLDNIIRRLQLTTIDAADPDVSAFKPHQVPVVVAHAGSPNSSPKENQKCACLPQAPPLAPDNFSNSWSYSPPWDPSWTPEQNHREECRRLCWSALTLVAGHSSQSAAFDKEPAQFYLTDPGNYALLFPGEISDRENRNGMSPKDSIWALYCRVMLLWNFTTRLSGDALADRPRAEYAYEVWVETQSIQDALDMHVCNVDTALLYMCREFLYNTRVTVTRTLRSLQGSESGIPHQPVFSRKEAEEWLYYQDQVIKRVKASITHLGEAQGHLLTRRPFNVTWFSSQLAICLSLWNNDRSLTTALELGKSVLALLDILNALWPCPALQARTDDMRQRLSEACTASSVPQPLPTDFALPSILKALPA</sequence>
<keyword evidence="2" id="KW-0479">Metal-binding</keyword>
<evidence type="ECO:0000256" key="5">
    <source>
        <dbReference type="ARBA" id="ARBA00023242"/>
    </source>
</evidence>